<evidence type="ECO:0000313" key="3">
    <source>
        <dbReference type="EMBL" id="MBD1545525.1"/>
    </source>
</evidence>
<dbReference type="Pfam" id="PF01569">
    <property type="entry name" value="PAP2"/>
    <property type="match status" value="1"/>
</dbReference>
<sequence length="180" mass="19563">MDVAITQWINSLSNHSAVLDAAMVAFTSYGVPFLILIVIAQWWSRQDRLHVRHTCIAAGLSFLIGLGINQVILLFVHRVRPYDAGVSQLIIERSGDWSFPSDHATATFAIAAAFLLHGPKRRGLAFLAVALLVCFSRVYVGTHYFTDILGGAATGIIAAVAVRGLYREGTKVDNLLTAVL</sequence>
<dbReference type="Proteomes" id="UP000598467">
    <property type="component" value="Unassembled WGS sequence"/>
</dbReference>
<dbReference type="InterPro" id="IPR036938">
    <property type="entry name" value="PAP2/HPO_sf"/>
</dbReference>
<comment type="caution">
    <text evidence="3">The sequence shown here is derived from an EMBL/GenBank/DDBJ whole genome shotgun (WGS) entry which is preliminary data.</text>
</comment>
<evidence type="ECO:0000313" key="4">
    <source>
        <dbReference type="Proteomes" id="UP000598467"/>
    </source>
</evidence>
<feature type="transmembrane region" description="Helical" evidence="1">
    <location>
        <begin position="21"/>
        <end position="43"/>
    </location>
</feature>
<feature type="transmembrane region" description="Helical" evidence="1">
    <location>
        <begin position="148"/>
        <end position="166"/>
    </location>
</feature>
<protein>
    <submittedName>
        <fullName evidence="3">Phosphatase PAP2 family protein</fullName>
    </submittedName>
</protein>
<dbReference type="PANTHER" id="PTHR14969:SF13">
    <property type="entry name" value="AT30094P"/>
    <property type="match status" value="1"/>
</dbReference>
<dbReference type="AlphaFoldDB" id="A0A926NXM6"/>
<organism evidence="3 4">
    <name type="scientific">Roseibium aggregatum</name>
    <dbReference type="NCBI Taxonomy" id="187304"/>
    <lineage>
        <taxon>Bacteria</taxon>
        <taxon>Pseudomonadati</taxon>
        <taxon>Pseudomonadota</taxon>
        <taxon>Alphaproteobacteria</taxon>
        <taxon>Hyphomicrobiales</taxon>
        <taxon>Stappiaceae</taxon>
        <taxon>Roseibium</taxon>
    </lineage>
</organism>
<gene>
    <name evidence="3" type="ORF">HK439_04580</name>
</gene>
<keyword evidence="1" id="KW-0472">Membrane</keyword>
<dbReference type="SMART" id="SM00014">
    <property type="entry name" value="acidPPc"/>
    <property type="match status" value="1"/>
</dbReference>
<name>A0A926NXM6_9HYPH</name>
<keyword evidence="1" id="KW-1133">Transmembrane helix</keyword>
<feature type="domain" description="Phosphatidic acid phosphatase type 2/haloperoxidase" evidence="2">
    <location>
        <begin position="54"/>
        <end position="163"/>
    </location>
</feature>
<reference evidence="3" key="1">
    <citation type="submission" date="2020-05" db="EMBL/GenBank/DDBJ databases">
        <title>Identification of trans-AT polyketide cluster in two marine bacteria, producers of a novel glutaramide-containing polyketide sesbanimide D and analogs.</title>
        <authorList>
            <person name="Kacar D."/>
            <person name="Rodriguez P."/>
            <person name="Canedo L."/>
            <person name="Gonzalez E."/>
            <person name="Galan B."/>
            <person name="De La Calle F."/>
            <person name="Garcia J.L."/>
        </authorList>
    </citation>
    <scope>NUCLEOTIDE SEQUENCE</scope>
    <source>
        <strain evidence="3">PHM038</strain>
    </source>
</reference>
<dbReference type="SUPFAM" id="SSF48317">
    <property type="entry name" value="Acid phosphatase/Vanadium-dependent haloperoxidase"/>
    <property type="match status" value="1"/>
</dbReference>
<accession>A0A926NXM6</accession>
<feature type="transmembrane region" description="Helical" evidence="1">
    <location>
        <begin position="123"/>
        <end position="142"/>
    </location>
</feature>
<dbReference type="PANTHER" id="PTHR14969">
    <property type="entry name" value="SPHINGOSINE-1-PHOSPHATE PHOSPHOHYDROLASE"/>
    <property type="match status" value="1"/>
</dbReference>
<dbReference type="EMBL" id="JABFCZ010000004">
    <property type="protein sequence ID" value="MBD1545525.1"/>
    <property type="molecule type" value="Genomic_DNA"/>
</dbReference>
<proteinExistence type="predicted"/>
<dbReference type="InterPro" id="IPR000326">
    <property type="entry name" value="PAP2/HPO"/>
</dbReference>
<evidence type="ECO:0000256" key="1">
    <source>
        <dbReference type="SAM" id="Phobius"/>
    </source>
</evidence>
<feature type="transmembrane region" description="Helical" evidence="1">
    <location>
        <begin position="97"/>
        <end position="116"/>
    </location>
</feature>
<evidence type="ECO:0000259" key="2">
    <source>
        <dbReference type="SMART" id="SM00014"/>
    </source>
</evidence>
<feature type="transmembrane region" description="Helical" evidence="1">
    <location>
        <begin position="55"/>
        <end position="77"/>
    </location>
</feature>
<dbReference type="Gene3D" id="1.20.144.10">
    <property type="entry name" value="Phosphatidic acid phosphatase type 2/haloperoxidase"/>
    <property type="match status" value="1"/>
</dbReference>
<dbReference type="RefSeq" id="WP_190290192.1">
    <property type="nucleotide sequence ID" value="NZ_JABFCZ010000004.1"/>
</dbReference>
<keyword evidence="1" id="KW-0812">Transmembrane</keyword>